<feature type="compositionally biased region" description="Polar residues" evidence="2">
    <location>
        <begin position="19"/>
        <end position="38"/>
    </location>
</feature>
<feature type="compositionally biased region" description="Low complexity" evidence="2">
    <location>
        <begin position="1272"/>
        <end position="1282"/>
    </location>
</feature>
<feature type="compositionally biased region" description="Polar residues" evidence="2">
    <location>
        <begin position="159"/>
        <end position="169"/>
    </location>
</feature>
<feature type="compositionally biased region" description="Low complexity" evidence="2">
    <location>
        <begin position="1014"/>
        <end position="1032"/>
    </location>
</feature>
<feature type="compositionally biased region" description="Low complexity" evidence="2">
    <location>
        <begin position="177"/>
        <end position="188"/>
    </location>
</feature>
<proteinExistence type="predicted"/>
<feature type="compositionally biased region" description="Basic residues" evidence="2">
    <location>
        <begin position="123"/>
        <end position="133"/>
    </location>
</feature>
<feature type="compositionally biased region" description="Basic and acidic residues" evidence="2">
    <location>
        <begin position="1365"/>
        <end position="1378"/>
    </location>
</feature>
<evidence type="ECO:0000313" key="5">
    <source>
        <dbReference type="EMBL" id="KAL3425024.1"/>
    </source>
</evidence>
<dbReference type="Pfam" id="PF01369">
    <property type="entry name" value="Sec7"/>
    <property type="match status" value="1"/>
</dbReference>
<dbReference type="SMART" id="SM00233">
    <property type="entry name" value="PH"/>
    <property type="match status" value="1"/>
</dbReference>
<feature type="compositionally biased region" description="Low complexity" evidence="2">
    <location>
        <begin position="222"/>
        <end position="235"/>
    </location>
</feature>
<dbReference type="Pfam" id="PF00169">
    <property type="entry name" value="PH"/>
    <property type="match status" value="1"/>
</dbReference>
<feature type="compositionally biased region" description="Pro residues" evidence="2">
    <location>
        <begin position="96"/>
        <end position="106"/>
    </location>
</feature>
<feature type="compositionally biased region" description="Polar residues" evidence="2">
    <location>
        <begin position="395"/>
        <end position="407"/>
    </location>
</feature>
<feature type="compositionally biased region" description="Low complexity" evidence="2">
    <location>
        <begin position="301"/>
        <end position="311"/>
    </location>
</feature>
<feature type="compositionally biased region" description="Basic residues" evidence="2">
    <location>
        <begin position="62"/>
        <end position="72"/>
    </location>
</feature>
<feature type="compositionally biased region" description="Low complexity" evidence="2">
    <location>
        <begin position="332"/>
        <end position="343"/>
    </location>
</feature>
<feature type="domain" description="SEC7" evidence="4">
    <location>
        <begin position="392"/>
        <end position="593"/>
    </location>
</feature>
<feature type="compositionally biased region" description="Polar residues" evidence="2">
    <location>
        <begin position="255"/>
        <end position="264"/>
    </location>
</feature>
<dbReference type="InterPro" id="IPR000904">
    <property type="entry name" value="Sec7_dom"/>
</dbReference>
<keyword evidence="6" id="KW-1185">Reference proteome</keyword>
<dbReference type="Gene3D" id="1.10.1000.11">
    <property type="entry name" value="Arf Nucleotide-binding Site Opener,domain 2"/>
    <property type="match status" value="1"/>
</dbReference>
<feature type="compositionally biased region" description="Polar residues" evidence="2">
    <location>
        <begin position="1385"/>
        <end position="1395"/>
    </location>
</feature>
<feature type="compositionally biased region" description="Polar residues" evidence="2">
    <location>
        <begin position="1352"/>
        <end position="1363"/>
    </location>
</feature>
<feature type="domain" description="PH" evidence="3">
    <location>
        <begin position="697"/>
        <end position="826"/>
    </location>
</feature>
<feature type="region of interest" description="Disordered" evidence="2">
    <location>
        <begin position="984"/>
        <end position="1056"/>
    </location>
</feature>
<reference evidence="5 6" key="1">
    <citation type="submission" date="2024-06" db="EMBL/GenBank/DDBJ databases">
        <title>Complete genome of Phlyctema vagabunda strain 19-DSS-EL-015.</title>
        <authorList>
            <person name="Fiorenzani C."/>
        </authorList>
    </citation>
    <scope>NUCLEOTIDE SEQUENCE [LARGE SCALE GENOMIC DNA]</scope>
    <source>
        <strain evidence="5 6">19-DSS-EL-015</strain>
    </source>
</reference>
<evidence type="ECO:0000259" key="4">
    <source>
        <dbReference type="PROSITE" id="PS50190"/>
    </source>
</evidence>
<dbReference type="InterPro" id="IPR023394">
    <property type="entry name" value="Sec7_C_sf"/>
</dbReference>
<accession>A0ABR4PNW2</accession>
<feature type="region of interest" description="Disordered" evidence="2">
    <location>
        <begin position="1267"/>
        <end position="1395"/>
    </location>
</feature>
<feature type="compositionally biased region" description="Polar residues" evidence="2">
    <location>
        <begin position="135"/>
        <end position="145"/>
    </location>
</feature>
<feature type="compositionally biased region" description="Polar residues" evidence="2">
    <location>
        <begin position="1044"/>
        <end position="1055"/>
    </location>
</feature>
<feature type="compositionally biased region" description="Polar residues" evidence="2">
    <location>
        <begin position="1294"/>
        <end position="1305"/>
    </location>
</feature>
<feature type="compositionally biased region" description="Acidic residues" evidence="2">
    <location>
        <begin position="1326"/>
        <end position="1338"/>
    </location>
</feature>
<organism evidence="5 6">
    <name type="scientific">Phlyctema vagabunda</name>
    <dbReference type="NCBI Taxonomy" id="108571"/>
    <lineage>
        <taxon>Eukaryota</taxon>
        <taxon>Fungi</taxon>
        <taxon>Dikarya</taxon>
        <taxon>Ascomycota</taxon>
        <taxon>Pezizomycotina</taxon>
        <taxon>Leotiomycetes</taxon>
        <taxon>Helotiales</taxon>
        <taxon>Dermateaceae</taxon>
        <taxon>Phlyctema</taxon>
    </lineage>
</organism>
<comment type="caution">
    <text evidence="5">The sequence shown here is derived from an EMBL/GenBank/DDBJ whole genome shotgun (WGS) entry which is preliminary data.</text>
</comment>
<protein>
    <submittedName>
        <fullName evidence="5">Sec7 domain-containing protein</fullName>
    </submittedName>
</protein>
<dbReference type="Proteomes" id="UP001629113">
    <property type="component" value="Unassembled WGS sequence"/>
</dbReference>
<dbReference type="SUPFAM" id="SSF48425">
    <property type="entry name" value="Sec7 domain"/>
    <property type="match status" value="1"/>
</dbReference>
<dbReference type="InterPro" id="IPR035999">
    <property type="entry name" value="Sec7_dom_sf"/>
</dbReference>
<evidence type="ECO:0000259" key="3">
    <source>
        <dbReference type="PROSITE" id="PS50003"/>
    </source>
</evidence>
<dbReference type="InterPro" id="IPR001849">
    <property type="entry name" value="PH_domain"/>
</dbReference>
<feature type="coiled-coil region" evidence="1">
    <location>
        <begin position="890"/>
        <end position="917"/>
    </location>
</feature>
<feature type="region of interest" description="Disordered" evidence="2">
    <location>
        <begin position="1072"/>
        <end position="1193"/>
    </location>
</feature>
<keyword evidence="1" id="KW-0175">Coiled coil</keyword>
<dbReference type="PANTHER" id="PTHR10663:SF405">
    <property type="entry name" value="ARF GUANINE NUCLEOTIDE EXCHANGE FACTOR SYT1"/>
    <property type="match status" value="1"/>
</dbReference>
<gene>
    <name evidence="5" type="ORF">PVAG01_04305</name>
</gene>
<dbReference type="PROSITE" id="PS50003">
    <property type="entry name" value="PH_DOMAIN"/>
    <property type="match status" value="1"/>
</dbReference>
<feature type="compositionally biased region" description="Low complexity" evidence="2">
    <location>
        <begin position="81"/>
        <end position="92"/>
    </location>
</feature>
<dbReference type="SUPFAM" id="SSF50729">
    <property type="entry name" value="PH domain-like"/>
    <property type="match status" value="1"/>
</dbReference>
<feature type="region of interest" description="Disordered" evidence="2">
    <location>
        <begin position="1"/>
        <end position="420"/>
    </location>
</feature>
<dbReference type="PANTHER" id="PTHR10663">
    <property type="entry name" value="GUANYL-NUCLEOTIDE EXCHANGE FACTOR"/>
    <property type="match status" value="1"/>
</dbReference>
<dbReference type="SMART" id="SM00222">
    <property type="entry name" value="Sec7"/>
    <property type="match status" value="1"/>
</dbReference>
<evidence type="ECO:0000313" key="6">
    <source>
        <dbReference type="Proteomes" id="UP001629113"/>
    </source>
</evidence>
<dbReference type="InterPro" id="IPR011993">
    <property type="entry name" value="PH-like_dom_sf"/>
</dbReference>
<evidence type="ECO:0000256" key="2">
    <source>
        <dbReference type="SAM" id="MobiDB-lite"/>
    </source>
</evidence>
<feature type="compositionally biased region" description="Basic and acidic residues" evidence="2">
    <location>
        <begin position="149"/>
        <end position="158"/>
    </location>
</feature>
<dbReference type="PROSITE" id="PS50190">
    <property type="entry name" value="SEC7"/>
    <property type="match status" value="1"/>
</dbReference>
<feature type="compositionally biased region" description="Low complexity" evidence="2">
    <location>
        <begin position="355"/>
        <end position="364"/>
    </location>
</feature>
<sequence length="1395" mass="153566">MLNVAIPDGRASEQLPRKPSTSDFLSPSAAQERLSMSESIAGRDGGRESRPASPPVQEEHAKHRRFSMLKFRHASDSQLSTRARLQAQTQAQSEAPPLPYKAPTPPEIITTAPTMDFNGGSLSKKKSRLRLPGRTKNSGDQSELPQSMLEKKERRKTMSESGPSGSKSRVTFDEPELPATPAVAAPPAYGDEGASSLALPINRLSESSRSDGSAGDQGVYATTTTTTHTVHTTTTFFRLARRKKPNPLFDLSHLPQKSSTQENLSAPRVSGASESPAVRALHSPSAEDMRTQGFTSPLPSPSRSAGGPPSLLRHDSSASMKSSPTRRRLGLRGRSSTLNSLRNMPSDEPLPTPTLPSTRTSTSTGRKSFGDLFGLSARLRQNSEPPFPRGGGQDTPGSSTSKQNSMQLAREPPPVVLPERYEDDTPAKYLVRLEEAVSRGVVAAVLSKGSDPFSQAVLRSYMRGFGFFGDPMDMAIRKLLMEVELPKETQHIDRCLQGFANRYHECNPGIYASPDQAYFIAFSLLILHTDVFNKNNKHKMQKPDYLKNTCGEGIFDEILECFYDNISYTPFIHVEDDLDINGERIVQHKVKKKQSILSRGSTDPTKRSSKEPVDPYTLIIDSKLDTLRPNLKEVMHIEEHYSYLGTATSLNLRDLQKTFFRTGVLQIVSARSRPDAFMSDKTTNNPDDAHPGIVDIKITKVGLLWRKDAKKKKTRSPWQEWGAILTGAQLYFFRNTAWIKNLITQHETHVKQGHDGIPVIFKPPLDHFKPDALMSTDDAVALLDSSYKKHKNAFVFVRHGGFEETFLADNEEEMNDWLAKLNYAAAFRTSGVRMRGVVGGNYEGQRSRGIRRLDSSNEGVRSVQTPSGEVTILSGKIDTQMAQDILSARREIMLQKIADAEEKLATAQKQLDAQLRNARHLMILAPIQAKTRDQVVLAAGRMAAKLKWGRMEIWRLRCHKEILSMDLDEERVNYDDVPMTGGELFGEVKSPERASLPRLQSKASSTLAPPRSPHSPTTATRPSTSAQPTPQQENDHSMDDIFQTPPTLNNTSSFHKAQASWELPPLNFDNRGRKVSVSTIPPPSPVTTSASSRPGTIHALPSDSQIRPSTPGLDAGEQEVLEQTGLTDAATPEGRRPTTGIENEESNEPSGEKDKMGASKIRRSLHRTLREAHVPTHHRSRKGKDSASSIGITEEKTPDDVLIRSSGSFVVHGKKASVITFGSELQSMSPDERLRLRRQTHRDGSSALSPVSIDDDFHSVLAEPFEFRARHGSTATGSSATARSFRDLHRRLSQHTANPGQITSDGESEHAVSVSDGPQTPLPAHEDEDGGRDEDDSDGTGHGKQARFYTPEDSTSPTVSATSGKHGDTQHRERKGSENDLALNSPLQPMVSTNA</sequence>
<name>A0ABR4PNW2_9HELO</name>
<dbReference type="Gene3D" id="2.30.29.30">
    <property type="entry name" value="Pleckstrin-homology domain (PH domain)/Phosphotyrosine-binding domain (PTB)"/>
    <property type="match status" value="1"/>
</dbReference>
<dbReference type="EMBL" id="JBFCZG010000003">
    <property type="protein sequence ID" value="KAL3425024.1"/>
    <property type="molecule type" value="Genomic_DNA"/>
</dbReference>
<evidence type="ECO:0000256" key="1">
    <source>
        <dbReference type="SAM" id="Coils"/>
    </source>
</evidence>